<proteinExistence type="predicted"/>
<feature type="chain" id="PRO_5012929225" description="Esterase" evidence="1">
    <location>
        <begin position="27"/>
        <end position="276"/>
    </location>
</feature>
<accession>A0A1M6QVN1</accession>
<evidence type="ECO:0008006" key="4">
    <source>
        <dbReference type="Google" id="ProtNLM"/>
    </source>
</evidence>
<dbReference type="OrthoDB" id="184858at2"/>
<evidence type="ECO:0000256" key="1">
    <source>
        <dbReference type="SAM" id="SignalP"/>
    </source>
</evidence>
<dbReference type="EMBL" id="FQZK01000016">
    <property type="protein sequence ID" value="SHK24173.1"/>
    <property type="molecule type" value="Genomic_DNA"/>
</dbReference>
<feature type="signal peptide" evidence="1">
    <location>
        <begin position="1"/>
        <end position="26"/>
    </location>
</feature>
<protein>
    <recommendedName>
        <fullName evidence="4">Esterase</fullName>
    </recommendedName>
</protein>
<gene>
    <name evidence="2" type="ORF">SAMN05421803_11644</name>
</gene>
<sequence>MFSTSSQRAFVLVSSGLVAVAAAALAALPPEGLVERVGAHLGPDPVLAGSALLPPPGAGRPAPLPRPGQVSACVQSAPAEVSAIPDETAPGGERELWVRRPVGPDSADLPVLYLLHGAGTDHRGAVDGDARAALDREMCRTGVEFVVAVPERTDGAPAVLTRAVVRAVEGAHARPSALRAVGGAGDAVPAAAASPDVAQAVLWDPADGEVAESAATRLLLVGGDTGPLADALSARGMTVATRDPGADHAAGTAAAPWGRALPDTVDFLVSGWALTP</sequence>
<dbReference type="STRING" id="758803.SAMN05421803_11644"/>
<organism evidence="2 3">
    <name type="scientific">Nocardiopsis flavescens</name>
    <dbReference type="NCBI Taxonomy" id="758803"/>
    <lineage>
        <taxon>Bacteria</taxon>
        <taxon>Bacillati</taxon>
        <taxon>Actinomycetota</taxon>
        <taxon>Actinomycetes</taxon>
        <taxon>Streptosporangiales</taxon>
        <taxon>Nocardiopsidaceae</taxon>
        <taxon>Nocardiopsis</taxon>
    </lineage>
</organism>
<dbReference type="Proteomes" id="UP000184452">
    <property type="component" value="Unassembled WGS sequence"/>
</dbReference>
<dbReference type="RefSeq" id="WP_073381408.1">
    <property type="nucleotide sequence ID" value="NZ_FQZK01000016.1"/>
</dbReference>
<reference evidence="2 3" key="1">
    <citation type="submission" date="2016-11" db="EMBL/GenBank/DDBJ databases">
        <authorList>
            <person name="Jaros S."/>
            <person name="Januszkiewicz K."/>
            <person name="Wedrychowicz H."/>
        </authorList>
    </citation>
    <scope>NUCLEOTIDE SEQUENCE [LARGE SCALE GENOMIC DNA]</scope>
    <source>
        <strain evidence="2 3">CGMCC 4.5723</strain>
    </source>
</reference>
<dbReference type="SUPFAM" id="SSF53474">
    <property type="entry name" value="alpha/beta-Hydrolases"/>
    <property type="match status" value="1"/>
</dbReference>
<evidence type="ECO:0000313" key="2">
    <source>
        <dbReference type="EMBL" id="SHK24173.1"/>
    </source>
</evidence>
<keyword evidence="3" id="KW-1185">Reference proteome</keyword>
<dbReference type="InterPro" id="IPR029058">
    <property type="entry name" value="AB_hydrolase_fold"/>
</dbReference>
<name>A0A1M6QVN1_9ACTN</name>
<evidence type="ECO:0000313" key="3">
    <source>
        <dbReference type="Proteomes" id="UP000184452"/>
    </source>
</evidence>
<keyword evidence="1" id="KW-0732">Signal</keyword>
<dbReference type="AlphaFoldDB" id="A0A1M6QVN1"/>
<dbReference type="Gene3D" id="3.40.50.1820">
    <property type="entry name" value="alpha/beta hydrolase"/>
    <property type="match status" value="1"/>
</dbReference>